<evidence type="ECO:0000313" key="2">
    <source>
        <dbReference type="Proteomes" id="UP000386575"/>
    </source>
</evidence>
<organism evidence="1 2">
    <name type="scientific">Neorhizobium galegae</name>
    <name type="common">Rhizobium galegae</name>
    <dbReference type="NCBI Taxonomy" id="399"/>
    <lineage>
        <taxon>Bacteria</taxon>
        <taxon>Pseudomonadati</taxon>
        <taxon>Pseudomonadota</taxon>
        <taxon>Alphaproteobacteria</taxon>
        <taxon>Hyphomicrobiales</taxon>
        <taxon>Rhizobiaceae</taxon>
        <taxon>Rhizobium/Agrobacterium group</taxon>
        <taxon>Neorhizobium</taxon>
    </lineage>
</organism>
<dbReference type="Proteomes" id="UP000386575">
    <property type="component" value="Unassembled WGS sequence"/>
</dbReference>
<dbReference type="AlphaFoldDB" id="A0A6A1TFI4"/>
<evidence type="ECO:0000313" key="1">
    <source>
        <dbReference type="EMBL" id="KAB1082398.1"/>
    </source>
</evidence>
<dbReference type="Pfam" id="PF25948">
    <property type="entry name" value="DUF7986"/>
    <property type="match status" value="1"/>
</dbReference>
<protein>
    <submittedName>
        <fullName evidence="1">Uncharacterized protein</fullName>
    </submittedName>
</protein>
<dbReference type="RefSeq" id="WP_151047586.1">
    <property type="nucleotide sequence ID" value="NZ_VZUL01000005.1"/>
</dbReference>
<comment type="caution">
    <text evidence="1">The sequence shown here is derived from an EMBL/GenBank/DDBJ whole genome shotgun (WGS) entry which is preliminary data.</text>
</comment>
<proteinExistence type="predicted"/>
<accession>A0A6A1TFI4</accession>
<dbReference type="InterPro" id="IPR058292">
    <property type="entry name" value="DUF7986"/>
</dbReference>
<reference evidence="1 2" key="1">
    <citation type="submission" date="2019-09" db="EMBL/GenBank/DDBJ databases">
        <title>Genome sequencing of Ng87 strain.</title>
        <authorList>
            <person name="Karasev E.S."/>
            <person name="Andronov E."/>
        </authorList>
    </citation>
    <scope>NUCLEOTIDE SEQUENCE [LARGE SCALE GENOMIC DNA]</scope>
    <source>
        <strain evidence="1 2">Ng87</strain>
    </source>
</reference>
<name>A0A6A1TFI4_NEOGA</name>
<sequence length="453" mass="50635">MNPNSFNLSALVKFLGRDDWALQFEEVMGDHFWPVMDEFGLDHEEIAEVLGNHWAMTLWGCAFEDFLTQVFEPDGRKFVDIYLKSRGFKETARSKAYLKAISTSVISLYEVSEIVPGKSFLARDLLRGGEPVAVSEGTATQTLRQWEKIAARIVEVGGTNVITGGLLPYSPEASEALLEGLKDMSGKKRSRKKLILDDDTLRLAAPLFTHAWLFDTLPRLLGDDQPLVCNSDGDDIVFHEVRFPLEAGITEKDIADRFAGIDDLRQENPQFWNWLGQRPTAGAARPGHPDALIAGVTMEDGTPVLGNLEVKGRFLALMVNSAERAQRGAELVQNILGKMVRTPLATIQTIEQLKAAHQGRRSSPDDIPPEVATPLVHAMLDKQYRAILDQPVAMLGDITPHAAARTKAGRKKVAEWLKYLEMRSQSGPKPDDPMATYDFSWMWRELKIDDLRR</sequence>
<dbReference type="EMBL" id="VZUL01000005">
    <property type="protein sequence ID" value="KAB1082398.1"/>
    <property type="molecule type" value="Genomic_DNA"/>
</dbReference>
<gene>
    <name evidence="1" type="ORF">F4V91_32715</name>
</gene>